<sequence length="711" mass="79535">LVEGLQLKTVDCDWMSSENASDHHTTEYSAKYLILRRAQTFTMKMKFQRKFHKTADRVVLELSLGILTVFGTGSQLMNETKVRCPLVATLDPTKWGMVITHEEDETFLVTFTVNIPPKALVGKYKSVVEFTSQLESGESVTTRDNEPELAILFNPWSKLDSVYMENEAEREEYCLNDLGIVYRGSKVRISGKKWNFGQFEENILECSLLLLDKDKRAKEKPNKWIQKRGDPVWISRAVSAMVNAQDDDGVLVGNWSGDYSGGVSPTKWNGSVEILQQYYNTGKPVSYGQCWVFSGLVTTVLRSLGIPTRSVTNFASAHDTEGSMTIDNYVDESGEEINLGGDSVWNFHVWNECWMKRGDLPTGYDGWQAVDATPQEISLGLYQTGPAPLTAIKNGEVYLGFETAFVFAEVNSDRTNWIVKQDEGALGSRFPKSVGKYISTKSVGTDDRLDVTNLYKYTEDSAEEREAFKKAYAFGTLPEYQAGFLSVEEEGKGVSIDFSTAPNIRNGDGFAIVITAQNDSAEKVTVDISAVLHSTLYTGEKRRFIKRQRFSAIPVDTNSTVSRDFNVMFSDYNGKLVDLNSLRLSAVVKVKETGKMFADSYEFRLDNKEAIDIQVENTLQINKEYQVLVNFSNPLPTRLTNVVVTLEGPGLSEPLTRKLNRNVVAGGTAQFSFPIQPKKVGKKSILVDVDAKQVKDLKNFIDVEVARPVPL</sequence>
<evidence type="ECO:0000256" key="4">
    <source>
        <dbReference type="ARBA" id="ARBA00022837"/>
    </source>
</evidence>
<feature type="binding site" evidence="8">
    <location>
        <position position="413"/>
    </location>
    <ligand>
        <name>Ca(2+)</name>
        <dbReference type="ChEBI" id="CHEBI:29108"/>
    </ligand>
</feature>
<evidence type="ECO:0000256" key="1">
    <source>
        <dbReference type="ARBA" id="ARBA00005968"/>
    </source>
</evidence>
<dbReference type="InterPro" id="IPR023608">
    <property type="entry name" value="Transglutaminase_animal"/>
</dbReference>
<dbReference type="Gene3D" id="3.90.260.10">
    <property type="entry name" value="Transglutaminase-like"/>
    <property type="match status" value="1"/>
</dbReference>
<evidence type="ECO:0000256" key="6">
    <source>
        <dbReference type="ARBA" id="ARBA00024222"/>
    </source>
</evidence>
<feature type="domain" description="Transglutaminase-like" evidence="9">
    <location>
        <begin position="282"/>
        <end position="374"/>
    </location>
</feature>
<feature type="active site" evidence="7">
    <location>
        <position position="371"/>
    </location>
</feature>
<keyword evidence="3 8" id="KW-0479">Metal-binding</keyword>
<evidence type="ECO:0000256" key="2">
    <source>
        <dbReference type="ARBA" id="ARBA00022679"/>
    </source>
</evidence>
<dbReference type="InterPro" id="IPR036985">
    <property type="entry name" value="Transglutaminase-like_sf"/>
</dbReference>
<evidence type="ECO:0000259" key="9">
    <source>
        <dbReference type="SMART" id="SM00460"/>
    </source>
</evidence>
<evidence type="ECO:0000256" key="3">
    <source>
        <dbReference type="ARBA" id="ARBA00022723"/>
    </source>
</evidence>
<dbReference type="OMA" id="EDSANEW"/>
<dbReference type="PANTHER" id="PTHR11590:SF81">
    <property type="entry name" value="PROTEIN-GLUTAMINE GAMMA-GLUTAMYLTRANSFERASE K-LIKE ISOFORM X4"/>
    <property type="match status" value="1"/>
</dbReference>
<dbReference type="InterPro" id="IPR008958">
    <property type="entry name" value="Transglutaminase_C"/>
</dbReference>
<dbReference type="Ensembl" id="ENSCINT00000010148.3">
    <property type="protein sequence ID" value="ENSCINP00000010148.3"/>
    <property type="gene ID" value="ENSCING00000004905.3"/>
</dbReference>
<evidence type="ECO:0000313" key="10">
    <source>
        <dbReference type="Ensembl" id="ENSCINP00000010148.3"/>
    </source>
</evidence>
<evidence type="ECO:0000256" key="7">
    <source>
        <dbReference type="PIRSR" id="PIRSR000459-1"/>
    </source>
</evidence>
<protein>
    <recommendedName>
        <fullName evidence="6">protein-glutamine gamma-glutamyltransferase</fullName>
        <ecNumber evidence="6">2.3.2.13</ecNumber>
    </recommendedName>
</protein>
<dbReference type="InterPro" id="IPR038765">
    <property type="entry name" value="Papain-like_cys_pep_sf"/>
</dbReference>
<dbReference type="Pfam" id="PF01841">
    <property type="entry name" value="Transglut_core"/>
    <property type="match status" value="1"/>
</dbReference>
<dbReference type="InterPro" id="IPR014756">
    <property type="entry name" value="Ig_E-set"/>
</dbReference>
<dbReference type="InterPro" id="IPR036238">
    <property type="entry name" value="Transglutaminase_C_sf"/>
</dbReference>
<dbReference type="InterPro" id="IPR001102">
    <property type="entry name" value="Transglutaminase_N"/>
</dbReference>
<dbReference type="STRING" id="7719.ENSCINP00000010148"/>
<comment type="cofactor">
    <cofactor evidence="8">
        <name>Ca(2+)</name>
        <dbReference type="ChEBI" id="CHEBI:29108"/>
    </cofactor>
    <text evidence="8">Binds 1 Ca(2+) ion per subunit.</text>
</comment>
<dbReference type="HOGENOM" id="CLU_013435_0_2_1"/>
<dbReference type="Pfam" id="PF00868">
    <property type="entry name" value="Transglut_N"/>
    <property type="match status" value="1"/>
</dbReference>
<accession>F7AQQ6</accession>
<dbReference type="Pfam" id="PF00927">
    <property type="entry name" value="Transglut_C"/>
    <property type="match status" value="1"/>
</dbReference>
<keyword evidence="5" id="KW-0012">Acyltransferase</keyword>
<feature type="active site" evidence="7">
    <location>
        <position position="290"/>
    </location>
</feature>
<comment type="similarity">
    <text evidence="1">Belongs to the transglutaminase superfamily. Transglutaminase family.</text>
</comment>
<feature type="binding site" evidence="8">
    <location>
        <position position="464"/>
    </location>
    <ligand>
        <name>Ca(2+)</name>
        <dbReference type="ChEBI" id="CHEBI:29108"/>
    </ligand>
</feature>
<dbReference type="FunFam" id="3.90.260.10:FF:000001">
    <property type="entry name" value="Protein-glutamine gamma-glutamyltransferase 2"/>
    <property type="match status" value="1"/>
</dbReference>
<reference evidence="11" key="1">
    <citation type="journal article" date="2002" name="Science">
        <title>The draft genome of Ciona intestinalis: insights into chordate and vertebrate origins.</title>
        <authorList>
            <person name="Dehal P."/>
            <person name="Satou Y."/>
            <person name="Campbell R.K."/>
            <person name="Chapman J."/>
            <person name="Degnan B."/>
            <person name="De Tomaso A."/>
            <person name="Davidson B."/>
            <person name="Di Gregorio A."/>
            <person name="Gelpke M."/>
            <person name="Goodstein D.M."/>
            <person name="Harafuji N."/>
            <person name="Hastings K.E."/>
            <person name="Ho I."/>
            <person name="Hotta K."/>
            <person name="Huang W."/>
            <person name="Kawashima T."/>
            <person name="Lemaire P."/>
            <person name="Martinez D."/>
            <person name="Meinertzhagen I.A."/>
            <person name="Necula S."/>
            <person name="Nonaka M."/>
            <person name="Putnam N."/>
            <person name="Rash S."/>
            <person name="Saiga H."/>
            <person name="Satake M."/>
            <person name="Terry A."/>
            <person name="Yamada L."/>
            <person name="Wang H.G."/>
            <person name="Awazu S."/>
            <person name="Azumi K."/>
            <person name="Boore J."/>
            <person name="Branno M."/>
            <person name="Chin-Bow S."/>
            <person name="DeSantis R."/>
            <person name="Doyle S."/>
            <person name="Francino P."/>
            <person name="Keys D.N."/>
            <person name="Haga S."/>
            <person name="Hayashi H."/>
            <person name="Hino K."/>
            <person name="Imai K.S."/>
            <person name="Inaba K."/>
            <person name="Kano S."/>
            <person name="Kobayashi K."/>
            <person name="Kobayashi M."/>
            <person name="Lee B.I."/>
            <person name="Makabe K.W."/>
            <person name="Manohar C."/>
            <person name="Matassi G."/>
            <person name="Medina M."/>
            <person name="Mochizuki Y."/>
            <person name="Mount S."/>
            <person name="Morishita T."/>
            <person name="Miura S."/>
            <person name="Nakayama A."/>
            <person name="Nishizaka S."/>
            <person name="Nomoto H."/>
            <person name="Ohta F."/>
            <person name="Oishi K."/>
            <person name="Rigoutsos I."/>
            <person name="Sano M."/>
            <person name="Sasaki A."/>
            <person name="Sasakura Y."/>
            <person name="Shoguchi E."/>
            <person name="Shin-i T."/>
            <person name="Spagnuolo A."/>
            <person name="Stainier D."/>
            <person name="Suzuki M.M."/>
            <person name="Tassy O."/>
            <person name="Takatori N."/>
            <person name="Tokuoka M."/>
            <person name="Yagi K."/>
            <person name="Yoshizaki F."/>
            <person name="Wada S."/>
            <person name="Zhang C."/>
            <person name="Hyatt P.D."/>
            <person name="Larimer F."/>
            <person name="Detter C."/>
            <person name="Doggett N."/>
            <person name="Glavina T."/>
            <person name="Hawkins T."/>
            <person name="Richardson P."/>
            <person name="Lucas S."/>
            <person name="Kohara Y."/>
            <person name="Levine M."/>
            <person name="Satoh N."/>
            <person name="Rokhsar D.S."/>
        </authorList>
    </citation>
    <scope>NUCLEOTIDE SEQUENCE [LARGE SCALE GENOMIC DNA]</scope>
</reference>
<evidence type="ECO:0000256" key="8">
    <source>
        <dbReference type="PIRSR" id="PIRSR000459-2"/>
    </source>
</evidence>
<dbReference type="PANTHER" id="PTHR11590">
    <property type="entry name" value="PROTEIN-GLUTAMINE GAMMA-GLUTAMYLTRANSFERASE"/>
    <property type="match status" value="1"/>
</dbReference>
<keyword evidence="2" id="KW-0808">Transferase</keyword>
<dbReference type="SMART" id="SM00460">
    <property type="entry name" value="TGc"/>
    <property type="match status" value="1"/>
</dbReference>
<dbReference type="EMBL" id="EAAA01001985">
    <property type="status" value="NOT_ANNOTATED_CDS"/>
    <property type="molecule type" value="Genomic_DNA"/>
</dbReference>
<proteinExistence type="inferred from homology"/>
<keyword evidence="4 8" id="KW-0106">Calcium</keyword>
<dbReference type="EC" id="2.3.2.13" evidence="6"/>
<dbReference type="PIRSF" id="PIRSF000459">
    <property type="entry name" value="TGM_EBP42"/>
    <property type="match status" value="1"/>
</dbReference>
<reference evidence="10" key="2">
    <citation type="journal article" date="2008" name="Genome Biol.">
        <title>Improved genome assembly and evidence-based global gene model set for the chordate Ciona intestinalis: new insight into intron and operon populations.</title>
        <authorList>
            <person name="Satou Y."/>
            <person name="Mineta K."/>
            <person name="Ogasawara M."/>
            <person name="Sasakura Y."/>
            <person name="Shoguchi E."/>
            <person name="Ueno K."/>
            <person name="Yamada L."/>
            <person name="Matsumoto J."/>
            <person name="Wasserscheid J."/>
            <person name="Dewar K."/>
            <person name="Wiley G.B."/>
            <person name="Macmil S.L."/>
            <person name="Roe B.A."/>
            <person name="Zeller R.W."/>
            <person name="Hastings K.E."/>
            <person name="Lemaire P."/>
            <person name="Lindquist E."/>
            <person name="Endo T."/>
            <person name="Hotta K."/>
            <person name="Inaba K."/>
        </authorList>
    </citation>
    <scope>NUCLEOTIDE SEQUENCE [LARGE SCALE GENOMIC DNA]</scope>
    <source>
        <strain evidence="10">wild type</strain>
    </source>
</reference>
<dbReference type="GO" id="GO:0046872">
    <property type="term" value="F:metal ion binding"/>
    <property type="evidence" value="ECO:0007669"/>
    <property type="project" value="UniProtKB-KW"/>
</dbReference>
<dbReference type="SUPFAM" id="SSF81296">
    <property type="entry name" value="E set domains"/>
    <property type="match status" value="1"/>
</dbReference>
<feature type="binding site" evidence="8">
    <location>
        <position position="459"/>
    </location>
    <ligand>
        <name>Ca(2+)</name>
        <dbReference type="ChEBI" id="CHEBI:29108"/>
    </ligand>
</feature>
<feature type="active site" evidence="7">
    <location>
        <position position="348"/>
    </location>
</feature>
<dbReference type="SUPFAM" id="SSF49309">
    <property type="entry name" value="Transglutaminase, two C-terminal domains"/>
    <property type="match status" value="2"/>
</dbReference>
<dbReference type="GO" id="GO:0003810">
    <property type="term" value="F:protein-glutamine gamma-glutamyltransferase activity"/>
    <property type="evidence" value="ECO:0000318"/>
    <property type="project" value="GO_Central"/>
</dbReference>
<name>F7AQQ6_CIOIN</name>
<dbReference type="FunFam" id="2.60.40.10:FF:000090">
    <property type="entry name" value="Protein-glutamine gamma-glutamyltransferase 2"/>
    <property type="match status" value="1"/>
</dbReference>
<dbReference type="InterPro" id="IPR050779">
    <property type="entry name" value="Transglutaminase"/>
</dbReference>
<dbReference type="Proteomes" id="UP000008144">
    <property type="component" value="Chromosome 4"/>
</dbReference>
<dbReference type="InParanoid" id="F7AQQ6"/>
<evidence type="ECO:0000313" key="11">
    <source>
        <dbReference type="Proteomes" id="UP000008144"/>
    </source>
</evidence>
<dbReference type="Gene3D" id="2.60.40.10">
    <property type="entry name" value="Immunoglobulins"/>
    <property type="match status" value="3"/>
</dbReference>
<dbReference type="SUPFAM" id="SSF54001">
    <property type="entry name" value="Cysteine proteinases"/>
    <property type="match status" value="1"/>
</dbReference>
<keyword evidence="11" id="KW-1185">Reference proteome</keyword>
<feature type="binding site" evidence="8">
    <location>
        <position position="411"/>
    </location>
    <ligand>
        <name>Ca(2+)</name>
        <dbReference type="ChEBI" id="CHEBI:29108"/>
    </ligand>
</feature>
<dbReference type="InterPro" id="IPR013783">
    <property type="entry name" value="Ig-like_fold"/>
</dbReference>
<dbReference type="GeneTree" id="ENSGT01050000244939"/>
<dbReference type="AlphaFoldDB" id="F7AQQ6"/>
<evidence type="ECO:0000256" key="5">
    <source>
        <dbReference type="ARBA" id="ARBA00023315"/>
    </source>
</evidence>
<organism evidence="10 11">
    <name type="scientific">Ciona intestinalis</name>
    <name type="common">Transparent sea squirt</name>
    <name type="synonym">Ascidia intestinalis</name>
    <dbReference type="NCBI Taxonomy" id="7719"/>
    <lineage>
        <taxon>Eukaryota</taxon>
        <taxon>Metazoa</taxon>
        <taxon>Chordata</taxon>
        <taxon>Tunicata</taxon>
        <taxon>Ascidiacea</taxon>
        <taxon>Phlebobranchia</taxon>
        <taxon>Cionidae</taxon>
        <taxon>Ciona</taxon>
    </lineage>
</organism>
<reference evidence="10" key="3">
    <citation type="submission" date="2025-08" db="UniProtKB">
        <authorList>
            <consortium name="Ensembl"/>
        </authorList>
    </citation>
    <scope>IDENTIFICATION</scope>
</reference>
<reference evidence="10" key="4">
    <citation type="submission" date="2025-09" db="UniProtKB">
        <authorList>
            <consortium name="Ensembl"/>
        </authorList>
    </citation>
    <scope>IDENTIFICATION</scope>
</reference>
<dbReference type="InterPro" id="IPR002931">
    <property type="entry name" value="Transglutaminase-like"/>
</dbReference>